<evidence type="ECO:0000256" key="2">
    <source>
        <dbReference type="ARBA" id="ARBA00022729"/>
    </source>
</evidence>
<dbReference type="Pfam" id="PF22244">
    <property type="entry name" value="GCE_fung"/>
    <property type="match status" value="1"/>
</dbReference>
<evidence type="ECO:0000256" key="4">
    <source>
        <dbReference type="SAM" id="MobiDB-lite"/>
    </source>
</evidence>
<dbReference type="Gene3D" id="3.40.50.1820">
    <property type="entry name" value="alpha/beta hydrolase"/>
    <property type="match status" value="1"/>
</dbReference>
<reference evidence="6 7" key="1">
    <citation type="submission" date="2019-02" db="EMBL/GenBank/DDBJ databases">
        <title>Planctomycetal bacteria perform biofilm scaping via a novel small molecule.</title>
        <authorList>
            <person name="Jeske O."/>
            <person name="Boedeker C."/>
            <person name="Wiegand S."/>
            <person name="Breitling P."/>
            <person name="Kallscheuer N."/>
            <person name="Jogler M."/>
            <person name="Rohde M."/>
            <person name="Petersen J."/>
            <person name="Medema M.H."/>
            <person name="Surup F."/>
            <person name="Jogler C."/>
        </authorList>
    </citation>
    <scope>NUCLEOTIDE SEQUENCE [LARGE SCALE GENOMIC DNA]</scope>
    <source>
        <strain evidence="6 7">Mal15</strain>
    </source>
</reference>
<protein>
    <recommendedName>
        <fullName evidence="5">4-O-methyl-glucuronoyl methylesterase-like domain-containing protein</fullName>
    </recommendedName>
</protein>
<evidence type="ECO:0000313" key="7">
    <source>
        <dbReference type="Proteomes" id="UP000321353"/>
    </source>
</evidence>
<name>A0A5B9MUH5_9BACT</name>
<dbReference type="InterPro" id="IPR054579">
    <property type="entry name" value="GCE-like_dom"/>
</dbReference>
<dbReference type="KEGG" id="smam:Mal15_68190"/>
<evidence type="ECO:0000259" key="5">
    <source>
        <dbReference type="Pfam" id="PF22244"/>
    </source>
</evidence>
<dbReference type="RefSeq" id="WP_233903179.1">
    <property type="nucleotide sequence ID" value="NZ_CP036264.1"/>
</dbReference>
<evidence type="ECO:0000256" key="3">
    <source>
        <dbReference type="ARBA" id="ARBA00022801"/>
    </source>
</evidence>
<evidence type="ECO:0000313" key="6">
    <source>
        <dbReference type="EMBL" id="QEG02698.1"/>
    </source>
</evidence>
<gene>
    <name evidence="6" type="ORF">Mal15_68190</name>
</gene>
<dbReference type="InterPro" id="IPR029058">
    <property type="entry name" value="AB_hydrolase_fold"/>
</dbReference>
<keyword evidence="1" id="KW-0719">Serine esterase</keyword>
<dbReference type="SUPFAM" id="SSF53474">
    <property type="entry name" value="alpha/beta-Hydrolases"/>
    <property type="match status" value="1"/>
</dbReference>
<accession>A0A5B9MUH5</accession>
<dbReference type="GO" id="GO:0052689">
    <property type="term" value="F:carboxylic ester hydrolase activity"/>
    <property type="evidence" value="ECO:0007669"/>
    <property type="project" value="UniProtKB-KW"/>
</dbReference>
<sequence length="438" mass="47861">MQRFTSPRLWTVCCWMFILTCGPSIGPASGFEPNYDESKIPDYTLPDPLVSQDGAPITSAEQWNTVRRPELLDLFEKHVYGVSPKPCPIRHEVVSRKTVFNGLATRSEIDVFFGLADDAPSMRMMTYVPNERSGPVPAFLGLNFQGNHGVDADPAIELNPGWFREGRNGTTDGNKANEKSRGATASRWPVKMILDRGYGLATIYYGDIDPDFDDGFKNGIHGALGGQVADVAPESRWGSIAAWAYGLSRALDCLESESELGVDTSKVAVIGHSRLGKTSLWAGASDPRFAMVVSNNSGCGGAALSRRAIGETVGRINTVFPHWFCDQFTEYNENESACPVDQHQLIALIAPRPVYVASASEDQWADPKGEFLAAAAADPVYRLLGTRGMGGDAPPAKMPAADRAINRGVIGYHLRTGKHDVTDYDWQQYLDMADRHLQ</sequence>
<keyword evidence="2" id="KW-0732">Signal</keyword>
<keyword evidence="3" id="KW-0378">Hydrolase</keyword>
<evidence type="ECO:0000256" key="1">
    <source>
        <dbReference type="ARBA" id="ARBA00022487"/>
    </source>
</evidence>
<organism evidence="6 7">
    <name type="scientific">Stieleria maiorica</name>
    <dbReference type="NCBI Taxonomy" id="2795974"/>
    <lineage>
        <taxon>Bacteria</taxon>
        <taxon>Pseudomonadati</taxon>
        <taxon>Planctomycetota</taxon>
        <taxon>Planctomycetia</taxon>
        <taxon>Pirellulales</taxon>
        <taxon>Pirellulaceae</taxon>
        <taxon>Stieleria</taxon>
    </lineage>
</organism>
<keyword evidence="7" id="KW-1185">Reference proteome</keyword>
<proteinExistence type="predicted"/>
<feature type="domain" description="4-O-methyl-glucuronoyl methylesterase-like" evidence="5">
    <location>
        <begin position="235"/>
        <end position="385"/>
    </location>
</feature>
<dbReference type="Proteomes" id="UP000321353">
    <property type="component" value="Chromosome"/>
</dbReference>
<dbReference type="AlphaFoldDB" id="A0A5B9MUH5"/>
<dbReference type="EMBL" id="CP036264">
    <property type="protein sequence ID" value="QEG02698.1"/>
    <property type="molecule type" value="Genomic_DNA"/>
</dbReference>
<feature type="region of interest" description="Disordered" evidence="4">
    <location>
        <begin position="161"/>
        <end position="182"/>
    </location>
</feature>